<accession>A0A8S3ZPU4</accession>
<keyword evidence="4" id="KW-1015">Disulfide bond</keyword>
<dbReference type="InterPro" id="IPR009003">
    <property type="entry name" value="Peptidase_S1_PA"/>
</dbReference>
<dbReference type="FunFam" id="2.40.10.10:FF:000003">
    <property type="entry name" value="Transmembrane serine protease 3"/>
    <property type="match status" value="1"/>
</dbReference>
<keyword evidence="2 5" id="KW-0378">Hydrolase</keyword>
<dbReference type="OrthoDB" id="546450at2759"/>
<proteinExistence type="predicted"/>
<dbReference type="GO" id="GO:0004252">
    <property type="term" value="F:serine-type endopeptidase activity"/>
    <property type="evidence" value="ECO:0007669"/>
    <property type="project" value="InterPro"/>
</dbReference>
<keyword evidence="9" id="KW-1185">Reference proteome</keyword>
<gene>
    <name evidence="8" type="ORF">CUNI_LOCUS15428</name>
</gene>
<feature type="domain" description="Peptidase S1" evidence="7">
    <location>
        <begin position="57"/>
        <end position="306"/>
    </location>
</feature>
<evidence type="ECO:0000256" key="3">
    <source>
        <dbReference type="ARBA" id="ARBA00022825"/>
    </source>
</evidence>
<dbReference type="AlphaFoldDB" id="A0A8S3ZPU4"/>
<evidence type="ECO:0000256" key="5">
    <source>
        <dbReference type="RuleBase" id="RU363034"/>
    </source>
</evidence>
<dbReference type="InterPro" id="IPR050127">
    <property type="entry name" value="Serine_Proteases_S1"/>
</dbReference>
<evidence type="ECO:0000256" key="2">
    <source>
        <dbReference type="ARBA" id="ARBA00022801"/>
    </source>
</evidence>
<dbReference type="InterPro" id="IPR033116">
    <property type="entry name" value="TRYPSIN_SER"/>
</dbReference>
<dbReference type="SUPFAM" id="SSF50494">
    <property type="entry name" value="Trypsin-like serine proteases"/>
    <property type="match status" value="1"/>
</dbReference>
<keyword evidence="1 5" id="KW-0645">Protease</keyword>
<dbReference type="PROSITE" id="PS00135">
    <property type="entry name" value="TRYPSIN_SER"/>
    <property type="match status" value="1"/>
</dbReference>
<dbReference type="GO" id="GO:0006508">
    <property type="term" value="P:proteolysis"/>
    <property type="evidence" value="ECO:0007669"/>
    <property type="project" value="UniProtKB-KW"/>
</dbReference>
<sequence>EDDVDHPKIDEINVEDRLAQSAARSSLVTNGSSSDYSSVQGKPSDNTVHVKSFIKRIVGGSQASYGEIPWQASLKIDTGTQLIQYCGAVIIDQFWLLSAAHCFHQQGLQFRVMVGEYNLYSKDAGEQTFQVDYIYTHEYSVCFGEKSCDYDIALIKIRPLSDGSGISFNRFVQPIRLPDATTSLKVGTPLLVSGWGWTEKCLDSKKDPQTLSEVLMKAEVPLVDQETCKRDNGIHEVTDRMFCAGQLDGQSGSCYGDSGGPIAYIADGSNMLVGIVSWGDGCGQPNKPAVYTQVAYFLDWINNIMQQRR</sequence>
<evidence type="ECO:0000256" key="1">
    <source>
        <dbReference type="ARBA" id="ARBA00022670"/>
    </source>
</evidence>
<dbReference type="Gene3D" id="2.40.10.10">
    <property type="entry name" value="Trypsin-like serine proteases"/>
    <property type="match status" value="1"/>
</dbReference>
<dbReference type="PRINTS" id="PR00722">
    <property type="entry name" value="CHYMOTRYPSIN"/>
</dbReference>
<dbReference type="InterPro" id="IPR001314">
    <property type="entry name" value="Peptidase_S1A"/>
</dbReference>
<keyword evidence="3 5" id="KW-0720">Serine protease</keyword>
<evidence type="ECO:0000256" key="6">
    <source>
        <dbReference type="SAM" id="MobiDB-lite"/>
    </source>
</evidence>
<dbReference type="PROSITE" id="PS50240">
    <property type="entry name" value="TRYPSIN_DOM"/>
    <property type="match status" value="1"/>
</dbReference>
<name>A0A8S3ZPU4_9EUPU</name>
<evidence type="ECO:0000313" key="8">
    <source>
        <dbReference type="EMBL" id="CAG5129870.1"/>
    </source>
</evidence>
<evidence type="ECO:0000256" key="4">
    <source>
        <dbReference type="ARBA" id="ARBA00023157"/>
    </source>
</evidence>
<feature type="non-terminal residue" evidence="8">
    <location>
        <position position="1"/>
    </location>
</feature>
<dbReference type="InterPro" id="IPR018114">
    <property type="entry name" value="TRYPSIN_HIS"/>
</dbReference>
<feature type="region of interest" description="Disordered" evidence="6">
    <location>
        <begin position="22"/>
        <end position="43"/>
    </location>
</feature>
<evidence type="ECO:0000259" key="7">
    <source>
        <dbReference type="PROSITE" id="PS50240"/>
    </source>
</evidence>
<reference evidence="8" key="1">
    <citation type="submission" date="2021-04" db="EMBL/GenBank/DDBJ databases">
        <authorList>
            <consortium name="Molecular Ecology Group"/>
        </authorList>
    </citation>
    <scope>NUCLEOTIDE SEQUENCE</scope>
</reference>
<evidence type="ECO:0000313" key="9">
    <source>
        <dbReference type="Proteomes" id="UP000678393"/>
    </source>
</evidence>
<dbReference type="PANTHER" id="PTHR24264">
    <property type="entry name" value="TRYPSIN-RELATED"/>
    <property type="match status" value="1"/>
</dbReference>
<protein>
    <recommendedName>
        <fullName evidence="7">Peptidase S1 domain-containing protein</fullName>
    </recommendedName>
</protein>
<dbReference type="InterPro" id="IPR043504">
    <property type="entry name" value="Peptidase_S1_PA_chymotrypsin"/>
</dbReference>
<dbReference type="GO" id="GO:0005615">
    <property type="term" value="C:extracellular space"/>
    <property type="evidence" value="ECO:0007669"/>
    <property type="project" value="TreeGrafter"/>
</dbReference>
<dbReference type="CDD" id="cd00190">
    <property type="entry name" value="Tryp_SPc"/>
    <property type="match status" value="1"/>
</dbReference>
<dbReference type="PANTHER" id="PTHR24264:SF54">
    <property type="entry name" value="PEPTIDASE S1 DOMAIN-CONTAINING PROTEIN"/>
    <property type="match status" value="1"/>
</dbReference>
<comment type="caution">
    <text evidence="8">The sequence shown here is derived from an EMBL/GenBank/DDBJ whole genome shotgun (WGS) entry which is preliminary data.</text>
</comment>
<dbReference type="Proteomes" id="UP000678393">
    <property type="component" value="Unassembled WGS sequence"/>
</dbReference>
<organism evidence="8 9">
    <name type="scientific">Candidula unifasciata</name>
    <dbReference type="NCBI Taxonomy" id="100452"/>
    <lineage>
        <taxon>Eukaryota</taxon>
        <taxon>Metazoa</taxon>
        <taxon>Spiralia</taxon>
        <taxon>Lophotrochozoa</taxon>
        <taxon>Mollusca</taxon>
        <taxon>Gastropoda</taxon>
        <taxon>Heterobranchia</taxon>
        <taxon>Euthyneura</taxon>
        <taxon>Panpulmonata</taxon>
        <taxon>Eupulmonata</taxon>
        <taxon>Stylommatophora</taxon>
        <taxon>Helicina</taxon>
        <taxon>Helicoidea</taxon>
        <taxon>Geomitridae</taxon>
        <taxon>Candidula</taxon>
    </lineage>
</organism>
<dbReference type="InterPro" id="IPR001254">
    <property type="entry name" value="Trypsin_dom"/>
</dbReference>
<dbReference type="EMBL" id="CAJHNH020003724">
    <property type="protein sequence ID" value="CAG5129870.1"/>
    <property type="molecule type" value="Genomic_DNA"/>
</dbReference>
<dbReference type="SMART" id="SM00020">
    <property type="entry name" value="Tryp_SPc"/>
    <property type="match status" value="1"/>
</dbReference>
<dbReference type="PROSITE" id="PS00134">
    <property type="entry name" value="TRYPSIN_HIS"/>
    <property type="match status" value="1"/>
</dbReference>
<dbReference type="Pfam" id="PF00089">
    <property type="entry name" value="Trypsin"/>
    <property type="match status" value="1"/>
</dbReference>